<keyword evidence="1" id="KW-1133">Transmembrane helix</keyword>
<comment type="caution">
    <text evidence="2">The sequence shown here is derived from an EMBL/GenBank/DDBJ whole genome shotgun (WGS) entry which is preliminary data.</text>
</comment>
<keyword evidence="3" id="KW-1185">Reference proteome</keyword>
<name>A0ABP1Q0Z3_9HEXA</name>
<keyword evidence="1" id="KW-0812">Transmembrane</keyword>
<sequence>MEPLIETDFMLSSYLLKMMKYTTKVTSNLCFSPIQVDTSRGKLVINFIAWAKAVHNCLFLFSYAVIMLPTHVIEIRMASKDLKSLRSNVSIVYLYVAILFSCFFGLFMGILCFKPHAMCQFLNGLYKYIETFPGEQV</sequence>
<organism evidence="2 3">
    <name type="scientific">Orchesella dallaii</name>
    <dbReference type="NCBI Taxonomy" id="48710"/>
    <lineage>
        <taxon>Eukaryota</taxon>
        <taxon>Metazoa</taxon>
        <taxon>Ecdysozoa</taxon>
        <taxon>Arthropoda</taxon>
        <taxon>Hexapoda</taxon>
        <taxon>Collembola</taxon>
        <taxon>Entomobryomorpha</taxon>
        <taxon>Entomobryoidea</taxon>
        <taxon>Orchesellidae</taxon>
        <taxon>Orchesellinae</taxon>
        <taxon>Orchesella</taxon>
    </lineage>
</organism>
<protein>
    <submittedName>
        <fullName evidence="2">Uncharacterized protein</fullName>
    </submittedName>
</protein>
<keyword evidence="1" id="KW-0472">Membrane</keyword>
<proteinExistence type="predicted"/>
<feature type="transmembrane region" description="Helical" evidence="1">
    <location>
        <begin position="89"/>
        <end position="111"/>
    </location>
</feature>
<reference evidence="2 3" key="1">
    <citation type="submission" date="2024-08" db="EMBL/GenBank/DDBJ databases">
        <authorList>
            <person name="Cucini C."/>
            <person name="Frati F."/>
        </authorList>
    </citation>
    <scope>NUCLEOTIDE SEQUENCE [LARGE SCALE GENOMIC DNA]</scope>
</reference>
<evidence type="ECO:0000313" key="2">
    <source>
        <dbReference type="EMBL" id="CAL8085340.1"/>
    </source>
</evidence>
<gene>
    <name evidence="2" type="ORF">ODALV1_LOCUS6080</name>
</gene>
<evidence type="ECO:0000313" key="3">
    <source>
        <dbReference type="Proteomes" id="UP001642540"/>
    </source>
</evidence>
<feature type="transmembrane region" description="Helical" evidence="1">
    <location>
        <begin position="47"/>
        <end position="68"/>
    </location>
</feature>
<dbReference type="EMBL" id="CAXLJM020000019">
    <property type="protein sequence ID" value="CAL8085340.1"/>
    <property type="molecule type" value="Genomic_DNA"/>
</dbReference>
<evidence type="ECO:0000256" key="1">
    <source>
        <dbReference type="SAM" id="Phobius"/>
    </source>
</evidence>
<accession>A0ABP1Q0Z3</accession>
<dbReference type="Proteomes" id="UP001642540">
    <property type="component" value="Unassembled WGS sequence"/>
</dbReference>